<dbReference type="Pfam" id="PF12441">
    <property type="entry name" value="CopG_antitoxin"/>
    <property type="match status" value="1"/>
</dbReference>
<dbReference type="OrthoDB" id="70987at2"/>
<protein>
    <submittedName>
        <fullName evidence="1">Uncharacterized protein</fullName>
    </submittedName>
</protein>
<evidence type="ECO:0000313" key="2">
    <source>
        <dbReference type="Proteomes" id="UP000236379"/>
    </source>
</evidence>
<proteinExistence type="predicted"/>
<organism evidence="1 2">
    <name type="scientific">Deinococcus koreensis</name>
    <dbReference type="NCBI Taxonomy" id="2054903"/>
    <lineage>
        <taxon>Bacteria</taxon>
        <taxon>Thermotogati</taxon>
        <taxon>Deinococcota</taxon>
        <taxon>Deinococci</taxon>
        <taxon>Deinococcales</taxon>
        <taxon>Deinococcaceae</taxon>
        <taxon>Deinococcus</taxon>
    </lineage>
</organism>
<keyword evidence="2" id="KW-1185">Reference proteome</keyword>
<dbReference type="AlphaFoldDB" id="A0A2K3UXK2"/>
<dbReference type="Proteomes" id="UP000236379">
    <property type="component" value="Unassembled WGS sequence"/>
</dbReference>
<gene>
    <name evidence="1" type="ORF">CVO96_07615</name>
</gene>
<evidence type="ECO:0000313" key="1">
    <source>
        <dbReference type="EMBL" id="PNY81272.1"/>
    </source>
</evidence>
<comment type="caution">
    <text evidence="1">The sequence shown here is derived from an EMBL/GenBank/DDBJ whole genome shotgun (WGS) entry which is preliminary data.</text>
</comment>
<dbReference type="InterPro" id="IPR022148">
    <property type="entry name" value="CopG_antitoxin"/>
</dbReference>
<reference evidence="1 2" key="1">
    <citation type="submission" date="2018-01" db="EMBL/GenBank/DDBJ databases">
        <title>Deinococcus koreensis sp. nov., a radiation-resistant bacterium isolated from river water.</title>
        <authorList>
            <person name="Choi A."/>
        </authorList>
    </citation>
    <scope>NUCLEOTIDE SEQUENCE [LARGE SCALE GENOMIC DNA]</scope>
    <source>
        <strain evidence="1 2">SJW1-2</strain>
    </source>
</reference>
<accession>A0A2K3UXK2</accession>
<dbReference type="RefSeq" id="WP_103311715.1">
    <property type="nucleotide sequence ID" value="NZ_PPPD01000001.1"/>
</dbReference>
<dbReference type="EMBL" id="PPPD01000001">
    <property type="protein sequence ID" value="PNY81272.1"/>
    <property type="molecule type" value="Genomic_DNA"/>
</dbReference>
<name>A0A2K3UXK2_9DEIO</name>
<sequence length="111" mass="12649">MTTLILINDPSDIPTFASEAEEAEFWATHELGDGLFDLAARNPEAADLLARLPKRSRHAGRQSKSTSLRLSADLERRLRHLAEVKGTSYQTLLKEFVLERVYEEEKRLKIV</sequence>